<feature type="non-terminal residue" evidence="1">
    <location>
        <position position="73"/>
    </location>
</feature>
<comment type="caution">
    <text evidence="1">The sequence shown here is derived from an EMBL/GenBank/DDBJ whole genome shotgun (WGS) entry which is preliminary data.</text>
</comment>
<dbReference type="Proteomes" id="UP001437256">
    <property type="component" value="Unassembled WGS sequence"/>
</dbReference>
<accession>A0ABR3A1B3</accession>
<organism evidence="1 2">
    <name type="scientific">Marasmius tenuissimus</name>
    <dbReference type="NCBI Taxonomy" id="585030"/>
    <lineage>
        <taxon>Eukaryota</taxon>
        <taxon>Fungi</taxon>
        <taxon>Dikarya</taxon>
        <taxon>Basidiomycota</taxon>
        <taxon>Agaricomycotina</taxon>
        <taxon>Agaricomycetes</taxon>
        <taxon>Agaricomycetidae</taxon>
        <taxon>Agaricales</taxon>
        <taxon>Marasmiineae</taxon>
        <taxon>Marasmiaceae</taxon>
        <taxon>Marasmius</taxon>
    </lineage>
</organism>
<feature type="non-terminal residue" evidence="1">
    <location>
        <position position="1"/>
    </location>
</feature>
<reference evidence="1 2" key="1">
    <citation type="submission" date="2024-05" db="EMBL/GenBank/DDBJ databases">
        <title>A draft genome resource for the thread blight pathogen Marasmius tenuissimus strain MS-2.</title>
        <authorList>
            <person name="Yulfo-Soto G.E."/>
            <person name="Baruah I.K."/>
            <person name="Amoako-Attah I."/>
            <person name="Bukari Y."/>
            <person name="Meinhardt L.W."/>
            <person name="Bailey B.A."/>
            <person name="Cohen S.P."/>
        </authorList>
    </citation>
    <scope>NUCLEOTIDE SEQUENCE [LARGE SCALE GENOMIC DNA]</scope>
    <source>
        <strain evidence="1 2">MS-2</strain>
    </source>
</reference>
<gene>
    <name evidence="1" type="ORF">AAF712_005711</name>
</gene>
<dbReference type="EMBL" id="JBBXMP010000028">
    <property type="protein sequence ID" value="KAL0067141.1"/>
    <property type="molecule type" value="Genomic_DNA"/>
</dbReference>
<evidence type="ECO:0000313" key="1">
    <source>
        <dbReference type="EMBL" id="KAL0067141.1"/>
    </source>
</evidence>
<name>A0ABR3A1B3_9AGAR</name>
<protein>
    <submittedName>
        <fullName evidence="1">Uncharacterized protein</fullName>
    </submittedName>
</protein>
<proteinExistence type="predicted"/>
<sequence length="73" mass="7466">ARLGEFFLIRVFDAALSVDSRVSALVLLPDCSPTGAAYDPKSETSHPGAALGAADVVANDGGNSIDIPSRLLP</sequence>
<evidence type="ECO:0000313" key="2">
    <source>
        <dbReference type="Proteomes" id="UP001437256"/>
    </source>
</evidence>
<keyword evidence="2" id="KW-1185">Reference proteome</keyword>